<evidence type="ECO:0000313" key="5">
    <source>
        <dbReference type="Proteomes" id="UP000321579"/>
    </source>
</evidence>
<reference evidence="2 5" key="3">
    <citation type="submission" date="2019-07" db="EMBL/GenBank/DDBJ databases">
        <title>Whole genome shotgun sequence of Flavobacterium glycines NBRC 105008.</title>
        <authorList>
            <person name="Hosoyama A."/>
            <person name="Uohara A."/>
            <person name="Ohji S."/>
            <person name="Ichikawa N."/>
        </authorList>
    </citation>
    <scope>NUCLEOTIDE SEQUENCE [LARGE SCALE GENOMIC DNA]</scope>
    <source>
        <strain evidence="2 5">NBRC 105008</strain>
    </source>
</reference>
<accession>A0A1B9DPE2</accession>
<dbReference type="RefSeq" id="WP_066328247.1">
    <property type="nucleotide sequence ID" value="NZ_BJVF01000001.1"/>
</dbReference>
<evidence type="ECO:0000256" key="1">
    <source>
        <dbReference type="SAM" id="SignalP"/>
    </source>
</evidence>
<dbReference type="AlphaFoldDB" id="A0A1B9DPE2"/>
<dbReference type="EMBL" id="BJVF01000001">
    <property type="protein sequence ID" value="GEL10571.1"/>
    <property type="molecule type" value="Genomic_DNA"/>
</dbReference>
<dbReference type="PROSITE" id="PS51257">
    <property type="entry name" value="PROKAR_LIPOPROTEIN"/>
    <property type="match status" value="1"/>
</dbReference>
<name>A0A1B9DPE2_9FLAO</name>
<dbReference type="Proteomes" id="UP000093226">
    <property type="component" value="Unassembled WGS sequence"/>
</dbReference>
<dbReference type="OrthoDB" id="1364598at2"/>
<sequence>MKILKKIMLSAIAVLALSLSFSCSNDSDSSSKDYIQFKYNGKTYTFDTGYQTSLTLDLIGYSGEGNTLKKIDLWLPVNATEGSHTIVHDLSNIETTYQADFTFMPEIENMDATSGTINITTHDSKKIEGTFNFSGEVDGETIEITEGKFSVSR</sequence>
<evidence type="ECO:0008006" key="6">
    <source>
        <dbReference type="Google" id="ProtNLM"/>
    </source>
</evidence>
<reference evidence="3" key="2">
    <citation type="submission" date="2016-03" db="EMBL/GenBank/DDBJ databases">
        <authorList>
            <person name="Ploux O."/>
        </authorList>
    </citation>
    <scope>NUCLEOTIDE SEQUENCE</scope>
    <source>
        <strain evidence="3">NBRC 105008</strain>
    </source>
</reference>
<feature type="chain" id="PRO_5036016865" description="Lipid/polyisoprenoid-binding YceI-like domain-containing protein" evidence="1">
    <location>
        <begin position="27"/>
        <end position="153"/>
    </location>
</feature>
<feature type="signal peptide" evidence="1">
    <location>
        <begin position="1"/>
        <end position="26"/>
    </location>
</feature>
<protein>
    <recommendedName>
        <fullName evidence="6">Lipid/polyisoprenoid-binding YceI-like domain-containing protein</fullName>
    </recommendedName>
</protein>
<proteinExistence type="predicted"/>
<reference evidence="4" key="1">
    <citation type="submission" date="2016-03" db="EMBL/GenBank/DDBJ databases">
        <title>Draft genome sequence of Paenibacillus glacialis DSM 22343.</title>
        <authorList>
            <person name="Shin S.-K."/>
            <person name="Yi H."/>
        </authorList>
    </citation>
    <scope>NUCLEOTIDE SEQUENCE [LARGE SCALE GENOMIC DNA]</scope>
    <source>
        <strain evidence="4">NBRC 105008</strain>
    </source>
</reference>
<dbReference type="Proteomes" id="UP000321579">
    <property type="component" value="Unassembled WGS sequence"/>
</dbReference>
<evidence type="ECO:0000313" key="2">
    <source>
        <dbReference type="EMBL" id="GEL10571.1"/>
    </source>
</evidence>
<dbReference type="EMBL" id="LVEO01000018">
    <property type="protein sequence ID" value="OCB71541.1"/>
    <property type="molecule type" value="Genomic_DNA"/>
</dbReference>
<gene>
    <name evidence="3" type="ORF">FBGL_09900</name>
    <name evidence="2" type="ORF">FGL01_13100</name>
</gene>
<organism evidence="3 4">
    <name type="scientific">Flavobacterium glycines</name>
    <dbReference type="NCBI Taxonomy" id="551990"/>
    <lineage>
        <taxon>Bacteria</taxon>
        <taxon>Pseudomonadati</taxon>
        <taxon>Bacteroidota</taxon>
        <taxon>Flavobacteriia</taxon>
        <taxon>Flavobacteriales</taxon>
        <taxon>Flavobacteriaceae</taxon>
        <taxon>Flavobacterium</taxon>
    </lineage>
</organism>
<comment type="caution">
    <text evidence="3">The sequence shown here is derived from an EMBL/GenBank/DDBJ whole genome shotgun (WGS) entry which is preliminary data.</text>
</comment>
<evidence type="ECO:0000313" key="3">
    <source>
        <dbReference type="EMBL" id="OCB71541.1"/>
    </source>
</evidence>
<keyword evidence="1" id="KW-0732">Signal</keyword>
<evidence type="ECO:0000313" key="4">
    <source>
        <dbReference type="Proteomes" id="UP000093226"/>
    </source>
</evidence>